<name>A0ABV5CKH9_9ACTN</name>
<organism evidence="1 2">
    <name type="scientific">Polymorphospora lycopeni</name>
    <dbReference type="NCBI Taxonomy" id="3140240"/>
    <lineage>
        <taxon>Bacteria</taxon>
        <taxon>Bacillati</taxon>
        <taxon>Actinomycetota</taxon>
        <taxon>Actinomycetes</taxon>
        <taxon>Micromonosporales</taxon>
        <taxon>Micromonosporaceae</taxon>
        <taxon>Polymorphospora</taxon>
    </lineage>
</organism>
<comment type="caution">
    <text evidence="1">The sequence shown here is derived from an EMBL/GenBank/DDBJ whole genome shotgun (WGS) entry which is preliminary data.</text>
</comment>
<evidence type="ECO:0000313" key="1">
    <source>
        <dbReference type="EMBL" id="MFB6392496.1"/>
    </source>
</evidence>
<evidence type="ECO:0000313" key="2">
    <source>
        <dbReference type="Proteomes" id="UP001582793"/>
    </source>
</evidence>
<reference evidence="1 2" key="1">
    <citation type="submission" date="2024-04" db="EMBL/GenBank/DDBJ databases">
        <title>Polymorphospora sp. isolated from Baiyangdian Lake in Xiong'an New Area.</title>
        <authorList>
            <person name="Zhang X."/>
            <person name="Liu J."/>
        </authorList>
    </citation>
    <scope>NUCLEOTIDE SEQUENCE [LARGE SCALE GENOMIC DNA]</scope>
    <source>
        <strain evidence="1 2">2-325</strain>
    </source>
</reference>
<accession>A0ABV5CKH9</accession>
<gene>
    <name evidence="1" type="ORF">AAFH96_05190</name>
</gene>
<dbReference type="EMBL" id="JBCGDC010000010">
    <property type="protein sequence ID" value="MFB6392496.1"/>
    <property type="molecule type" value="Genomic_DNA"/>
</dbReference>
<sequence length="409" mass="44422">MQIDLAEPDVLLARWGAIASALTTLGHDDVWWIDGGTAHRDDHGGNWGRLVPVEGGRAVLYGFDHEYSATVDASPPIDLLAGGPVWLPWADLVRAVEDEQLGFVYWYDGGWSRVPYPDGLADGLAAALPAVLSADRAHRALCEVVFGWARHKPDDAAERAAVADAATRLLDAAATRTVDAGALERLVGRIGGLPVDLGAGVVAAAGFGLVPGSVAPTVPAGSGEPPRRVRLLSDDERQDLVWAAMRATAELPRPAPAPTAELAALVGWARSRARPDGRCSLRFEVLDHAQRFGPGEAPPVERPDDDRWAVAREAADLARKLWEAEADPAHGHWIFLRLEVSADDHTVERHYDSWPGWMRSDGITGPWLDDLRIEMDRRAPRFRPAWAVLLDPEVAYTGVPEPFRTLKVD</sequence>
<dbReference type="RefSeq" id="WP_375733233.1">
    <property type="nucleotide sequence ID" value="NZ_JBCGDC010000010.1"/>
</dbReference>
<proteinExistence type="predicted"/>
<protein>
    <submittedName>
        <fullName evidence="1">Uncharacterized protein</fullName>
    </submittedName>
</protein>
<keyword evidence="2" id="KW-1185">Reference proteome</keyword>
<dbReference type="Proteomes" id="UP001582793">
    <property type="component" value="Unassembled WGS sequence"/>
</dbReference>